<dbReference type="InterPro" id="IPR040084">
    <property type="entry name" value="GTPase_Obg"/>
</dbReference>
<reference evidence="8 9" key="1">
    <citation type="journal article" date="2016" name="Nat. Commun.">
        <title>Thousands of microbial genomes shed light on interconnected biogeochemical processes in an aquifer system.</title>
        <authorList>
            <person name="Anantharaman K."/>
            <person name="Brown C.T."/>
            <person name="Hug L.A."/>
            <person name="Sharon I."/>
            <person name="Castelle C.J."/>
            <person name="Probst A.J."/>
            <person name="Thomas B.C."/>
            <person name="Singh A."/>
            <person name="Wilkins M.J."/>
            <person name="Karaoz U."/>
            <person name="Brodie E.L."/>
            <person name="Williams K.H."/>
            <person name="Hubbard S.S."/>
            <person name="Banfield J.F."/>
        </authorList>
    </citation>
    <scope>NUCLEOTIDE SEQUENCE [LARGE SCALE GENOMIC DNA]</scope>
</reference>
<keyword evidence="2" id="KW-0004">4Fe-4S</keyword>
<dbReference type="CDD" id="cd01335">
    <property type="entry name" value="Radical_SAM"/>
    <property type="match status" value="1"/>
</dbReference>
<dbReference type="PROSITE" id="PS51918">
    <property type="entry name" value="RADICAL_SAM"/>
    <property type="match status" value="1"/>
</dbReference>
<proteinExistence type="predicted"/>
<dbReference type="PANTHER" id="PTHR43787">
    <property type="entry name" value="FEMO COFACTOR BIOSYNTHESIS PROTEIN NIFB-RELATED"/>
    <property type="match status" value="1"/>
</dbReference>
<dbReference type="EMBL" id="MEUM01000165">
    <property type="protein sequence ID" value="OGC38830.1"/>
    <property type="molecule type" value="Genomic_DNA"/>
</dbReference>
<evidence type="ECO:0000313" key="8">
    <source>
        <dbReference type="EMBL" id="OGC38830.1"/>
    </source>
</evidence>
<keyword evidence="3" id="KW-0949">S-adenosyl-L-methionine</keyword>
<feature type="domain" description="Radical SAM core" evidence="7">
    <location>
        <begin position="7"/>
        <end position="247"/>
    </location>
</feature>
<protein>
    <recommendedName>
        <fullName evidence="7">Radical SAM core domain-containing protein</fullName>
    </recommendedName>
</protein>
<evidence type="ECO:0000259" key="7">
    <source>
        <dbReference type="PROSITE" id="PS51918"/>
    </source>
</evidence>
<organism evidence="8 9">
    <name type="scientific">candidate division WOR-3 bacterium RBG_13_43_14</name>
    <dbReference type="NCBI Taxonomy" id="1802590"/>
    <lineage>
        <taxon>Bacteria</taxon>
        <taxon>Bacteria division WOR-3</taxon>
    </lineage>
</organism>
<dbReference type="SFLD" id="SFLDS00029">
    <property type="entry name" value="Radical_SAM"/>
    <property type="match status" value="1"/>
</dbReference>
<dbReference type="InterPro" id="IPR006638">
    <property type="entry name" value="Elp3/MiaA/NifB-like_rSAM"/>
</dbReference>
<evidence type="ECO:0000256" key="1">
    <source>
        <dbReference type="ARBA" id="ARBA00001966"/>
    </source>
</evidence>
<comment type="cofactor">
    <cofactor evidence="1">
        <name>[4Fe-4S] cluster</name>
        <dbReference type="ChEBI" id="CHEBI:49883"/>
    </cofactor>
</comment>
<evidence type="ECO:0000313" key="9">
    <source>
        <dbReference type="Proteomes" id="UP000177025"/>
    </source>
</evidence>
<dbReference type="SUPFAM" id="SSF46785">
    <property type="entry name" value="Winged helix' DNA-binding domain"/>
    <property type="match status" value="1"/>
</dbReference>
<dbReference type="GO" id="GO:0003700">
    <property type="term" value="F:DNA-binding transcription factor activity"/>
    <property type="evidence" value="ECO:0007669"/>
    <property type="project" value="InterPro"/>
</dbReference>
<dbReference type="Gene3D" id="3.20.20.70">
    <property type="entry name" value="Aldolase class I"/>
    <property type="match status" value="1"/>
</dbReference>
<dbReference type="SMART" id="SM00729">
    <property type="entry name" value="Elp3"/>
    <property type="match status" value="1"/>
</dbReference>
<dbReference type="AlphaFoldDB" id="A0A1F4U1V8"/>
<evidence type="ECO:0000256" key="3">
    <source>
        <dbReference type="ARBA" id="ARBA00022691"/>
    </source>
</evidence>
<dbReference type="GO" id="GO:0046872">
    <property type="term" value="F:metal ion binding"/>
    <property type="evidence" value="ECO:0007669"/>
    <property type="project" value="UniProtKB-KW"/>
</dbReference>
<comment type="caution">
    <text evidence="8">The sequence shown here is derived from an EMBL/GenBank/DDBJ whole genome shotgun (WGS) entry which is preliminary data.</text>
</comment>
<gene>
    <name evidence="8" type="ORF">A2Y85_05335</name>
</gene>
<evidence type="ECO:0000256" key="5">
    <source>
        <dbReference type="ARBA" id="ARBA00023004"/>
    </source>
</evidence>
<dbReference type="GO" id="GO:0003824">
    <property type="term" value="F:catalytic activity"/>
    <property type="evidence" value="ECO:0007669"/>
    <property type="project" value="InterPro"/>
</dbReference>
<dbReference type="Pfam" id="PF04055">
    <property type="entry name" value="Radical_SAM"/>
    <property type="match status" value="1"/>
</dbReference>
<dbReference type="InterPro" id="IPR013785">
    <property type="entry name" value="Aldolase_TIM"/>
</dbReference>
<name>A0A1F4U1V8_UNCW3</name>
<dbReference type="Pfam" id="PF12802">
    <property type="entry name" value="MarR_2"/>
    <property type="match status" value="1"/>
</dbReference>
<accession>A0A1F4U1V8</accession>
<dbReference type="InterPro" id="IPR058240">
    <property type="entry name" value="rSAM_sf"/>
</dbReference>
<dbReference type="PANTHER" id="PTHR43787:SF11">
    <property type="entry name" value="UPF0026 PROTEIN SLR1464"/>
    <property type="match status" value="1"/>
</dbReference>
<evidence type="ECO:0000256" key="2">
    <source>
        <dbReference type="ARBA" id="ARBA00022485"/>
    </source>
</evidence>
<evidence type="ECO:0000256" key="4">
    <source>
        <dbReference type="ARBA" id="ARBA00022723"/>
    </source>
</evidence>
<dbReference type="SUPFAM" id="SSF102114">
    <property type="entry name" value="Radical SAM enzymes"/>
    <property type="match status" value="1"/>
</dbReference>
<keyword evidence="4" id="KW-0479">Metal-binding</keyword>
<keyword evidence="6" id="KW-0411">Iron-sulfur</keyword>
<keyword evidence="5" id="KW-0408">Iron</keyword>
<dbReference type="GO" id="GO:0051539">
    <property type="term" value="F:4 iron, 4 sulfur cluster binding"/>
    <property type="evidence" value="ECO:0007669"/>
    <property type="project" value="UniProtKB-KW"/>
</dbReference>
<dbReference type="SFLD" id="SFLDG01083">
    <property type="entry name" value="Uncharacterised_Radical_SAM_Su"/>
    <property type="match status" value="1"/>
</dbReference>
<evidence type="ECO:0000256" key="6">
    <source>
        <dbReference type="ARBA" id="ARBA00023014"/>
    </source>
</evidence>
<sequence>MPRKYIYGPVPSRRLQSSLGIDIIKSKTCSFNCIYCQVGSTICLSAQRRNYTPVDDVLIEIRKTIAQKKRIDFLTFSGSGEPTLHRRLGYLITEIKKITKIPIAVITNGSLLHLPSVQKDLARADVVLPTLCAATESVFIRIHRPNPRLNLSRIINGMIKFRRTYSGKIWLEIMLIKGYNDQLDEIRKLKKIIDRINPDRIQLNTVVRPPSESYALPLSREEIIRIRRIFGKRCEIIADFKLRAPIDAVLKQYDLILNAVYRRPLTIQDIIKITGLSKRTLNAKLHDMQGKGLIKIREHHKKIFYTKSGGT</sequence>
<dbReference type="InterPro" id="IPR000835">
    <property type="entry name" value="HTH_MarR-typ"/>
</dbReference>
<dbReference type="Proteomes" id="UP000177025">
    <property type="component" value="Unassembled WGS sequence"/>
</dbReference>
<dbReference type="InterPro" id="IPR036390">
    <property type="entry name" value="WH_DNA-bd_sf"/>
</dbReference>
<dbReference type="InterPro" id="IPR007197">
    <property type="entry name" value="rSAM"/>
</dbReference>